<feature type="transmembrane region" description="Helical" evidence="6">
    <location>
        <begin position="44"/>
        <end position="66"/>
    </location>
</feature>
<evidence type="ECO:0000256" key="2">
    <source>
        <dbReference type="ARBA" id="ARBA00009142"/>
    </source>
</evidence>
<evidence type="ECO:0000256" key="3">
    <source>
        <dbReference type="ARBA" id="ARBA00022692"/>
    </source>
</evidence>
<evidence type="ECO:0000313" key="8">
    <source>
        <dbReference type="Proteomes" id="UP000004750"/>
    </source>
</evidence>
<feature type="transmembrane region" description="Helical" evidence="6">
    <location>
        <begin position="12"/>
        <end position="32"/>
    </location>
</feature>
<dbReference type="PANTHER" id="PTHR43483:SF3">
    <property type="entry name" value="MEMBRANE TRANSPORTER PROTEIN HI_0806-RELATED"/>
    <property type="match status" value="1"/>
</dbReference>
<dbReference type="AlphaFoldDB" id="G9ZH56"/>
<evidence type="ECO:0000256" key="6">
    <source>
        <dbReference type="RuleBase" id="RU363041"/>
    </source>
</evidence>
<dbReference type="InterPro" id="IPR002781">
    <property type="entry name" value="TM_pro_TauE-like"/>
</dbReference>
<dbReference type="GO" id="GO:0005886">
    <property type="term" value="C:plasma membrane"/>
    <property type="evidence" value="ECO:0007669"/>
    <property type="project" value="UniProtKB-SubCell"/>
</dbReference>
<feature type="transmembrane region" description="Helical" evidence="6">
    <location>
        <begin position="78"/>
        <end position="96"/>
    </location>
</feature>
<reference evidence="7 8" key="1">
    <citation type="submission" date="2011-08" db="EMBL/GenBank/DDBJ databases">
        <authorList>
            <person name="Weinstock G."/>
            <person name="Sodergren E."/>
            <person name="Clifton S."/>
            <person name="Fulton L."/>
            <person name="Fulton B."/>
            <person name="Courtney L."/>
            <person name="Fronick C."/>
            <person name="Harrison M."/>
            <person name="Strong C."/>
            <person name="Farmer C."/>
            <person name="Delahaunty K."/>
            <person name="Markovic C."/>
            <person name="Hall O."/>
            <person name="Minx P."/>
            <person name="Tomlinson C."/>
            <person name="Mitreva M."/>
            <person name="Hou S."/>
            <person name="Chen J."/>
            <person name="Wollam A."/>
            <person name="Pepin K.H."/>
            <person name="Johnson M."/>
            <person name="Bhonagiri V."/>
            <person name="Zhang X."/>
            <person name="Suruliraj S."/>
            <person name="Warren W."/>
            <person name="Chinwalla A."/>
            <person name="Mardis E.R."/>
            <person name="Wilson R.K."/>
        </authorList>
    </citation>
    <scope>NUCLEOTIDE SEQUENCE [LARGE SCALE GENOMIC DNA]</scope>
    <source>
        <strain evidence="7 8">F0432</strain>
    </source>
</reference>
<dbReference type="PANTHER" id="PTHR43483">
    <property type="entry name" value="MEMBRANE TRANSPORTER PROTEIN HI_0806-RELATED"/>
    <property type="match status" value="1"/>
</dbReference>
<comment type="similarity">
    <text evidence="2 6">Belongs to the 4-toluene sulfonate uptake permease (TSUP) (TC 2.A.102) family.</text>
</comment>
<evidence type="ECO:0000256" key="1">
    <source>
        <dbReference type="ARBA" id="ARBA00004141"/>
    </source>
</evidence>
<name>G9ZH56_9GAMM</name>
<keyword evidence="5 6" id="KW-0472">Membrane</keyword>
<evidence type="ECO:0000313" key="7">
    <source>
        <dbReference type="EMBL" id="EHM52807.1"/>
    </source>
</evidence>
<protein>
    <recommendedName>
        <fullName evidence="6">Probable membrane transporter protein</fullName>
    </recommendedName>
</protein>
<dbReference type="Proteomes" id="UP000004750">
    <property type="component" value="Unassembled WGS sequence"/>
</dbReference>
<dbReference type="EMBL" id="AGCM01000121">
    <property type="protein sequence ID" value="EHM52807.1"/>
    <property type="molecule type" value="Genomic_DNA"/>
</dbReference>
<keyword evidence="6" id="KW-1003">Cell membrane</keyword>
<gene>
    <name evidence="7" type="ORF">HMPREF9080_02112</name>
</gene>
<dbReference type="STRING" id="797473.HMPREF9080_02112"/>
<organism evidence="7 8">
    <name type="scientific">Cardiobacterium valvarum F0432</name>
    <dbReference type="NCBI Taxonomy" id="797473"/>
    <lineage>
        <taxon>Bacteria</taxon>
        <taxon>Pseudomonadati</taxon>
        <taxon>Pseudomonadota</taxon>
        <taxon>Gammaproteobacteria</taxon>
        <taxon>Cardiobacteriales</taxon>
        <taxon>Cardiobacteriaceae</taxon>
        <taxon>Cardiobacterium</taxon>
    </lineage>
</organism>
<dbReference type="HOGENOM" id="CLU_2272330_0_0_6"/>
<dbReference type="Pfam" id="PF01925">
    <property type="entry name" value="TauE"/>
    <property type="match status" value="1"/>
</dbReference>
<accession>G9ZH56</accession>
<comment type="subcellular location">
    <subcellularLocation>
        <location evidence="6">Cell membrane</location>
        <topology evidence="6">Multi-pass membrane protein</topology>
    </subcellularLocation>
    <subcellularLocation>
        <location evidence="1">Membrane</location>
        <topology evidence="1">Multi-pass membrane protein</topology>
    </subcellularLocation>
</comment>
<keyword evidence="4 6" id="KW-1133">Transmembrane helix</keyword>
<evidence type="ECO:0000256" key="5">
    <source>
        <dbReference type="ARBA" id="ARBA00023136"/>
    </source>
</evidence>
<proteinExistence type="inferred from homology"/>
<keyword evidence="3 6" id="KW-0812">Transmembrane</keyword>
<sequence length="102" mass="10843">MLRGNVLVHQAIGTSGALAWPMALSGAVTYLLAGWRVTGLLPGSLSYCYLPAAAVLALSTLCLAPVGVKTAFRLPDSALQRAFGLYLLIIAAHMLWKVHPHF</sequence>
<comment type="caution">
    <text evidence="7">The sequence shown here is derived from an EMBL/GenBank/DDBJ whole genome shotgun (WGS) entry which is preliminary data.</text>
</comment>
<evidence type="ECO:0000256" key="4">
    <source>
        <dbReference type="ARBA" id="ARBA00022989"/>
    </source>
</evidence>